<dbReference type="InterPro" id="IPR007848">
    <property type="entry name" value="Small_mtfrase_dom"/>
</dbReference>
<evidence type="ECO:0000256" key="3">
    <source>
        <dbReference type="ARBA" id="ARBA00022603"/>
    </source>
</evidence>
<accession>A0ABV3WP29</accession>
<comment type="caution">
    <text evidence="7">The sequence shown here is derived from an EMBL/GenBank/DDBJ whole genome shotgun (WGS) entry which is preliminary data.</text>
</comment>
<dbReference type="Pfam" id="PF05175">
    <property type="entry name" value="MTS"/>
    <property type="match status" value="1"/>
</dbReference>
<dbReference type="EC" id="2.1.1.174" evidence="7"/>
<evidence type="ECO:0000313" key="7">
    <source>
        <dbReference type="EMBL" id="MEX4006409.1"/>
    </source>
</evidence>
<dbReference type="CDD" id="cd02440">
    <property type="entry name" value="AdoMet_MTases"/>
    <property type="match status" value="1"/>
</dbReference>
<dbReference type="SUPFAM" id="SSF53335">
    <property type="entry name" value="S-adenosyl-L-methionine-dependent methyltransferases"/>
    <property type="match status" value="1"/>
</dbReference>
<dbReference type="EC" id="2.1.1.172" evidence="7"/>
<reference evidence="7 8" key="1">
    <citation type="submission" date="2024-01" db="EMBL/GenBank/DDBJ databases">
        <title>New evidence supports the origin of RcGTA from prophage.</title>
        <authorList>
            <person name="Xu Y."/>
            <person name="Liu B."/>
            <person name="Chen F."/>
        </authorList>
    </citation>
    <scope>NUCLEOTIDE SEQUENCE [LARGE SCALE GENOMIC DNA]</scope>
    <source>
        <strain evidence="7 8">CBW1107-2</strain>
    </source>
</reference>
<dbReference type="Proteomes" id="UP001559025">
    <property type="component" value="Unassembled WGS sequence"/>
</dbReference>
<protein>
    <submittedName>
        <fullName evidence="7">Class I SAM-dependent methyltransferase</fullName>
        <ecNumber evidence="7">2.1.1.172</ecNumber>
        <ecNumber evidence="7">2.1.1.174</ecNumber>
    </submittedName>
</protein>
<dbReference type="PANTHER" id="PTHR47816:SF4">
    <property type="entry name" value="RIBOSOMAL RNA SMALL SUBUNIT METHYLTRANSFERASE C"/>
    <property type="match status" value="1"/>
</dbReference>
<dbReference type="InterPro" id="IPR046977">
    <property type="entry name" value="RsmC/RlmG"/>
</dbReference>
<keyword evidence="2" id="KW-0698">rRNA processing</keyword>
<dbReference type="Gene3D" id="3.40.50.150">
    <property type="entry name" value="Vaccinia Virus protein VP39"/>
    <property type="match status" value="2"/>
</dbReference>
<organism evidence="7 8">
    <name type="scientific">Neoaquamicrobium sediminum</name>
    <dbReference type="NCBI Taxonomy" id="1849104"/>
    <lineage>
        <taxon>Bacteria</taxon>
        <taxon>Pseudomonadati</taxon>
        <taxon>Pseudomonadota</taxon>
        <taxon>Alphaproteobacteria</taxon>
        <taxon>Hyphomicrobiales</taxon>
        <taxon>Phyllobacteriaceae</taxon>
        <taxon>Neoaquamicrobium</taxon>
    </lineage>
</organism>
<keyword evidence="4 7" id="KW-0808">Transferase</keyword>
<dbReference type="PROSITE" id="PS00092">
    <property type="entry name" value="N6_MTASE"/>
    <property type="match status" value="1"/>
</dbReference>
<keyword evidence="8" id="KW-1185">Reference proteome</keyword>
<name>A0ABV3WP29_9HYPH</name>
<dbReference type="RefSeq" id="WP_368801731.1">
    <property type="nucleotide sequence ID" value="NZ_JAZHFV010000001.1"/>
</dbReference>
<dbReference type="InterPro" id="IPR002052">
    <property type="entry name" value="DNA_methylase_N6_adenine_CS"/>
</dbReference>
<sequence>MNDGTLKTLFHPFDTGLLEGPGADARVLFLNADPGFVLPAGFPENVTLQQDFRPTFRVLEGGTHTVVPQPDGEGYDLTLVLTGRHRGQNELWVAEALKRTREGGRIVVAGGKTDGAASLRKRLADLMPIDDHASKNHGVVFWMTRSESTDAAIEALEAANPPLLLDGGFLTVPGVFSQEHIDPASKLLAENLPEKLEGDAADFGAGWGYLSVQLAERAPAIRTIELFEAGFSACVAAKANMNNLVRSVESRVLWYDLLAEPVERRYDVIVMNPPFHQGRAAEPSIGEGMIKAASAALRPGGRLFMVANRQLPYEAVLESAFARHGETVRDTRFKVLWAVR</sequence>
<evidence type="ECO:0000256" key="2">
    <source>
        <dbReference type="ARBA" id="ARBA00022552"/>
    </source>
</evidence>
<evidence type="ECO:0000256" key="4">
    <source>
        <dbReference type="ARBA" id="ARBA00022679"/>
    </source>
</evidence>
<dbReference type="EMBL" id="JAZHFV010000001">
    <property type="protein sequence ID" value="MEX4006409.1"/>
    <property type="molecule type" value="Genomic_DNA"/>
</dbReference>
<keyword evidence="3 7" id="KW-0489">Methyltransferase</keyword>
<proteinExistence type="predicted"/>
<feature type="domain" description="Methyltransferase small" evidence="6">
    <location>
        <begin position="169"/>
        <end position="336"/>
    </location>
</feature>
<evidence type="ECO:0000313" key="8">
    <source>
        <dbReference type="Proteomes" id="UP001559025"/>
    </source>
</evidence>
<keyword evidence="1" id="KW-0963">Cytoplasm</keyword>
<evidence type="ECO:0000259" key="6">
    <source>
        <dbReference type="Pfam" id="PF05175"/>
    </source>
</evidence>
<keyword evidence="5" id="KW-0949">S-adenosyl-L-methionine</keyword>
<dbReference type="InterPro" id="IPR029063">
    <property type="entry name" value="SAM-dependent_MTases_sf"/>
</dbReference>
<dbReference type="GO" id="GO:0052916">
    <property type="term" value="F:23S rRNA (guanine(1835)-N(2))-methyltransferase activity"/>
    <property type="evidence" value="ECO:0007669"/>
    <property type="project" value="UniProtKB-EC"/>
</dbReference>
<evidence type="ECO:0000256" key="5">
    <source>
        <dbReference type="ARBA" id="ARBA00022691"/>
    </source>
</evidence>
<dbReference type="PANTHER" id="PTHR47816">
    <property type="entry name" value="RIBOSOMAL RNA SMALL SUBUNIT METHYLTRANSFERASE C"/>
    <property type="match status" value="1"/>
</dbReference>
<evidence type="ECO:0000256" key="1">
    <source>
        <dbReference type="ARBA" id="ARBA00022490"/>
    </source>
</evidence>
<gene>
    <name evidence="7" type="ORF">V1479_03780</name>
</gene>
<dbReference type="GO" id="GO:0052914">
    <property type="term" value="F:16S rRNA (guanine(1207)-N(2))-methyltransferase activity"/>
    <property type="evidence" value="ECO:0007669"/>
    <property type="project" value="UniProtKB-EC"/>
</dbReference>